<feature type="compositionally biased region" description="Low complexity" evidence="1">
    <location>
        <begin position="401"/>
        <end position="413"/>
    </location>
</feature>
<evidence type="ECO:0000313" key="3">
    <source>
        <dbReference type="Proteomes" id="UP000759537"/>
    </source>
</evidence>
<feature type="compositionally biased region" description="Low complexity" evidence="1">
    <location>
        <begin position="225"/>
        <end position="241"/>
    </location>
</feature>
<feature type="region of interest" description="Disordered" evidence="1">
    <location>
        <begin position="621"/>
        <end position="661"/>
    </location>
</feature>
<gene>
    <name evidence="2" type="ORF">DFH94DRAFT_690958</name>
</gene>
<sequence>MTRHSILSSDSAPEDLLAKLHDFPDEVLLHTVMLPPIIYQDEHHTSGDDGPSVASLIIDTTSETVFRKLPSEEEGDATKEFLDASRILRAHPGLVMEHYDPTTSVHTFKIAYPRRQQDESPGLSSPSTPSLSNSSRNSSPLTASMQTPPSGSFLTLRSVSSREHFGSHSALGRLDRAACSTPSPASESPELVPRPLRRSASEVSQRQPSLGTRYMSRRLNQDLRSNTLPLSSHPSSSTISSALDGSALHGAGASPERENISPSASTCNLRWSDARWSPGNAIMSSDQLLAFREFLARRAQDAVIETHSSVTSPDRDQHDHGSDDFYEDAASDCSEYGESIQSGRRFSLDEPDILDSVDDKTTNEDLWSALSITPAVRTWDSSDNYSLLANGDTFLDLHARSSSPASQLQSESSHCCNPPLQPRTDPQPQLTDPRCSTITASITPEEMQDFLPNFLDLRAGVDLPGSVADEALSGSGDSHFLKHDERPALVSGPRRVQSAAELVSSQSRHGHHGTSVQAEYSELAHSQGKAEPGNPPRGDSYYVKRVQDRRARDGQHPNPGLSLSREVGPVSQRRRSKTVLEVAASGSPAPDRLRRSATTTMSALSTSTRGRYRTLEDRAYRHPDVPHSPLFSDLDHGPSSRDACPTSSSPKKPFNGHDLRVTSPETRHIPFIPSHTLSLGDVYSRNANSRSPVPRPHMPPGHNRNDSYPVRKRPAQTHLRRPGSSLDSRPGSSFSPVPPSFTKGVGLTLVDNGAFEAPRPAPEPRTQIHDNVNSPSLPVPRGPPAAAKKPADDEATRDSIFVVAASLTGFGALPRRVWSKRQKQPPQSDDLVRHLGSASNSESDLKSSFISMVDVKPQRKGLLSFKRK</sequence>
<reference evidence="2" key="2">
    <citation type="journal article" date="2020" name="Nat. Commun.">
        <title>Large-scale genome sequencing of mycorrhizal fungi provides insights into the early evolution of symbiotic traits.</title>
        <authorList>
            <person name="Miyauchi S."/>
            <person name="Kiss E."/>
            <person name="Kuo A."/>
            <person name="Drula E."/>
            <person name="Kohler A."/>
            <person name="Sanchez-Garcia M."/>
            <person name="Morin E."/>
            <person name="Andreopoulos B."/>
            <person name="Barry K.W."/>
            <person name="Bonito G."/>
            <person name="Buee M."/>
            <person name="Carver A."/>
            <person name="Chen C."/>
            <person name="Cichocki N."/>
            <person name="Clum A."/>
            <person name="Culley D."/>
            <person name="Crous P.W."/>
            <person name="Fauchery L."/>
            <person name="Girlanda M."/>
            <person name="Hayes R.D."/>
            <person name="Keri Z."/>
            <person name="LaButti K."/>
            <person name="Lipzen A."/>
            <person name="Lombard V."/>
            <person name="Magnuson J."/>
            <person name="Maillard F."/>
            <person name="Murat C."/>
            <person name="Nolan M."/>
            <person name="Ohm R.A."/>
            <person name="Pangilinan J."/>
            <person name="Pereira M.F."/>
            <person name="Perotto S."/>
            <person name="Peter M."/>
            <person name="Pfister S."/>
            <person name="Riley R."/>
            <person name="Sitrit Y."/>
            <person name="Stielow J.B."/>
            <person name="Szollosi G."/>
            <person name="Zifcakova L."/>
            <person name="Stursova M."/>
            <person name="Spatafora J.W."/>
            <person name="Tedersoo L."/>
            <person name="Vaario L.M."/>
            <person name="Yamada A."/>
            <person name="Yan M."/>
            <person name="Wang P."/>
            <person name="Xu J."/>
            <person name="Bruns T."/>
            <person name="Baldrian P."/>
            <person name="Vilgalys R."/>
            <person name="Dunand C."/>
            <person name="Henrissat B."/>
            <person name="Grigoriev I.V."/>
            <person name="Hibbett D."/>
            <person name="Nagy L.G."/>
            <person name="Martin F.M."/>
        </authorList>
    </citation>
    <scope>NUCLEOTIDE SEQUENCE</scope>
    <source>
        <strain evidence="2">Prilba</strain>
    </source>
</reference>
<feature type="region of interest" description="Disordered" evidence="1">
    <location>
        <begin position="400"/>
        <end position="432"/>
    </location>
</feature>
<evidence type="ECO:0000313" key="2">
    <source>
        <dbReference type="EMBL" id="KAF8482789.1"/>
    </source>
</evidence>
<feature type="compositionally biased region" description="Low complexity" evidence="1">
    <location>
        <begin position="120"/>
        <end position="144"/>
    </location>
</feature>
<comment type="caution">
    <text evidence="2">The sequence shown here is derived from an EMBL/GenBank/DDBJ whole genome shotgun (WGS) entry which is preliminary data.</text>
</comment>
<feature type="compositionally biased region" description="Basic residues" evidence="1">
    <location>
        <begin position="710"/>
        <end position="721"/>
    </location>
</feature>
<feature type="region of interest" description="Disordered" evidence="1">
    <location>
        <begin position="115"/>
        <end position="154"/>
    </location>
</feature>
<feature type="region of interest" description="Disordered" evidence="1">
    <location>
        <begin position="486"/>
        <end position="593"/>
    </location>
</feature>
<evidence type="ECO:0000256" key="1">
    <source>
        <dbReference type="SAM" id="MobiDB-lite"/>
    </source>
</evidence>
<feature type="compositionally biased region" description="Polar residues" evidence="1">
    <location>
        <begin position="837"/>
        <end position="850"/>
    </location>
</feature>
<dbReference type="Proteomes" id="UP000759537">
    <property type="component" value="Unassembled WGS sequence"/>
</dbReference>
<accession>A0A9P5MZV9</accession>
<feature type="region of interest" description="Disordered" evidence="1">
    <location>
        <begin position="682"/>
        <end position="742"/>
    </location>
</feature>
<feature type="compositionally biased region" description="Polar residues" evidence="1">
    <location>
        <begin position="201"/>
        <end position="210"/>
    </location>
</feature>
<protein>
    <submittedName>
        <fullName evidence="2">Uncharacterized protein</fullName>
    </submittedName>
</protein>
<feature type="compositionally biased region" description="Basic and acidic residues" evidence="1">
    <location>
        <begin position="545"/>
        <end position="555"/>
    </location>
</feature>
<keyword evidence="3" id="KW-1185">Reference proteome</keyword>
<dbReference type="OrthoDB" id="3210730at2759"/>
<feature type="region of interest" description="Disordered" evidence="1">
    <location>
        <begin position="818"/>
        <end position="851"/>
    </location>
</feature>
<feature type="compositionally biased region" description="Polar residues" evidence="1">
    <location>
        <begin position="145"/>
        <end position="154"/>
    </location>
</feature>
<feature type="region of interest" description="Disordered" evidence="1">
    <location>
        <begin position="173"/>
        <end position="264"/>
    </location>
</feature>
<proteinExistence type="predicted"/>
<feature type="region of interest" description="Disordered" evidence="1">
    <location>
        <begin position="754"/>
        <end position="795"/>
    </location>
</feature>
<reference evidence="2" key="1">
    <citation type="submission" date="2019-10" db="EMBL/GenBank/DDBJ databases">
        <authorList>
            <consortium name="DOE Joint Genome Institute"/>
            <person name="Kuo A."/>
            <person name="Miyauchi S."/>
            <person name="Kiss E."/>
            <person name="Drula E."/>
            <person name="Kohler A."/>
            <person name="Sanchez-Garcia M."/>
            <person name="Andreopoulos B."/>
            <person name="Barry K.W."/>
            <person name="Bonito G."/>
            <person name="Buee M."/>
            <person name="Carver A."/>
            <person name="Chen C."/>
            <person name="Cichocki N."/>
            <person name="Clum A."/>
            <person name="Culley D."/>
            <person name="Crous P.W."/>
            <person name="Fauchery L."/>
            <person name="Girlanda M."/>
            <person name="Hayes R."/>
            <person name="Keri Z."/>
            <person name="LaButti K."/>
            <person name="Lipzen A."/>
            <person name="Lombard V."/>
            <person name="Magnuson J."/>
            <person name="Maillard F."/>
            <person name="Morin E."/>
            <person name="Murat C."/>
            <person name="Nolan M."/>
            <person name="Ohm R."/>
            <person name="Pangilinan J."/>
            <person name="Pereira M."/>
            <person name="Perotto S."/>
            <person name="Peter M."/>
            <person name="Riley R."/>
            <person name="Sitrit Y."/>
            <person name="Stielow B."/>
            <person name="Szollosi G."/>
            <person name="Zifcakova L."/>
            <person name="Stursova M."/>
            <person name="Spatafora J.W."/>
            <person name="Tedersoo L."/>
            <person name="Vaario L.-M."/>
            <person name="Yamada A."/>
            <person name="Yan M."/>
            <person name="Wang P."/>
            <person name="Xu J."/>
            <person name="Bruns T."/>
            <person name="Baldrian P."/>
            <person name="Vilgalys R."/>
            <person name="Henrissat B."/>
            <person name="Grigoriev I.V."/>
            <person name="Hibbett D."/>
            <person name="Nagy L.G."/>
            <person name="Martin F.M."/>
        </authorList>
    </citation>
    <scope>NUCLEOTIDE SEQUENCE</scope>
    <source>
        <strain evidence="2">Prilba</strain>
    </source>
</reference>
<organism evidence="2 3">
    <name type="scientific">Russula ochroleuca</name>
    <dbReference type="NCBI Taxonomy" id="152965"/>
    <lineage>
        <taxon>Eukaryota</taxon>
        <taxon>Fungi</taxon>
        <taxon>Dikarya</taxon>
        <taxon>Basidiomycota</taxon>
        <taxon>Agaricomycotina</taxon>
        <taxon>Agaricomycetes</taxon>
        <taxon>Russulales</taxon>
        <taxon>Russulaceae</taxon>
        <taxon>Russula</taxon>
    </lineage>
</organism>
<name>A0A9P5MZV9_9AGAM</name>
<dbReference type="EMBL" id="WHVB01000005">
    <property type="protein sequence ID" value="KAF8482789.1"/>
    <property type="molecule type" value="Genomic_DNA"/>
</dbReference>
<dbReference type="AlphaFoldDB" id="A0A9P5MZV9"/>